<sequence>QKSNSHLLAGPVGNFDGDSRPACPGTPPLLISWRIKDTEILSLFSPLKKHDKIRQRIREDFRRPGGEERARWGRPNLCRRPPYTNSPLRIATARRCAWTRTRGRSSSSSTSPPNGWYLSRLRGSFLGSFCFIHVGVWRTEYSSLSSHQRVHGD</sequence>
<evidence type="ECO:0000313" key="1">
    <source>
        <dbReference type="EnsemblPlants" id="TuG1812G0400001422.01.T02"/>
    </source>
</evidence>
<organism evidence="1 2">
    <name type="scientific">Triticum urartu</name>
    <name type="common">Red wild einkorn</name>
    <name type="synonym">Crithodium urartu</name>
    <dbReference type="NCBI Taxonomy" id="4572"/>
    <lineage>
        <taxon>Eukaryota</taxon>
        <taxon>Viridiplantae</taxon>
        <taxon>Streptophyta</taxon>
        <taxon>Embryophyta</taxon>
        <taxon>Tracheophyta</taxon>
        <taxon>Spermatophyta</taxon>
        <taxon>Magnoliopsida</taxon>
        <taxon>Liliopsida</taxon>
        <taxon>Poales</taxon>
        <taxon>Poaceae</taxon>
        <taxon>BOP clade</taxon>
        <taxon>Pooideae</taxon>
        <taxon>Triticodae</taxon>
        <taxon>Triticeae</taxon>
        <taxon>Triticinae</taxon>
        <taxon>Triticum</taxon>
    </lineage>
</organism>
<dbReference type="EnsemblPlants" id="TuG1812G0400001422.01.T02">
    <property type="protein sequence ID" value="TuG1812G0400001422.01.T02"/>
    <property type="gene ID" value="TuG1812G0400001422.01"/>
</dbReference>
<reference evidence="1" key="2">
    <citation type="submission" date="2018-03" db="EMBL/GenBank/DDBJ databases">
        <title>The Triticum urartu genome reveals the dynamic nature of wheat genome evolution.</title>
        <authorList>
            <person name="Ling H."/>
            <person name="Ma B."/>
            <person name="Shi X."/>
            <person name="Liu H."/>
            <person name="Dong L."/>
            <person name="Sun H."/>
            <person name="Cao Y."/>
            <person name="Gao Q."/>
            <person name="Zheng S."/>
            <person name="Li Y."/>
            <person name="Yu Y."/>
            <person name="Du H."/>
            <person name="Qi M."/>
            <person name="Li Y."/>
            <person name="Yu H."/>
            <person name="Cui Y."/>
            <person name="Wang N."/>
            <person name="Chen C."/>
            <person name="Wu H."/>
            <person name="Zhao Y."/>
            <person name="Zhang J."/>
            <person name="Li Y."/>
            <person name="Zhou W."/>
            <person name="Zhang B."/>
            <person name="Hu W."/>
            <person name="Eijk M."/>
            <person name="Tang J."/>
            <person name="Witsenboer H."/>
            <person name="Zhao S."/>
            <person name="Li Z."/>
            <person name="Zhang A."/>
            <person name="Wang D."/>
            <person name="Liang C."/>
        </authorList>
    </citation>
    <scope>NUCLEOTIDE SEQUENCE [LARGE SCALE GENOMIC DNA]</scope>
    <source>
        <strain evidence="1">cv. G1812</strain>
    </source>
</reference>
<proteinExistence type="predicted"/>
<dbReference type="Gramene" id="TuG1812G0400001422.01.T02">
    <property type="protein sequence ID" value="TuG1812G0400001422.01.T02"/>
    <property type="gene ID" value="TuG1812G0400001422.01"/>
</dbReference>
<reference evidence="2" key="1">
    <citation type="journal article" date="2013" name="Nature">
        <title>Draft genome of the wheat A-genome progenitor Triticum urartu.</title>
        <authorList>
            <person name="Ling H.Q."/>
            <person name="Zhao S."/>
            <person name="Liu D."/>
            <person name="Wang J."/>
            <person name="Sun H."/>
            <person name="Zhang C."/>
            <person name="Fan H."/>
            <person name="Li D."/>
            <person name="Dong L."/>
            <person name="Tao Y."/>
            <person name="Gao C."/>
            <person name="Wu H."/>
            <person name="Li Y."/>
            <person name="Cui Y."/>
            <person name="Guo X."/>
            <person name="Zheng S."/>
            <person name="Wang B."/>
            <person name="Yu K."/>
            <person name="Liang Q."/>
            <person name="Yang W."/>
            <person name="Lou X."/>
            <person name="Chen J."/>
            <person name="Feng M."/>
            <person name="Jian J."/>
            <person name="Zhang X."/>
            <person name="Luo G."/>
            <person name="Jiang Y."/>
            <person name="Liu J."/>
            <person name="Wang Z."/>
            <person name="Sha Y."/>
            <person name="Zhang B."/>
            <person name="Wu H."/>
            <person name="Tang D."/>
            <person name="Shen Q."/>
            <person name="Xue P."/>
            <person name="Zou S."/>
            <person name="Wang X."/>
            <person name="Liu X."/>
            <person name="Wang F."/>
            <person name="Yang Y."/>
            <person name="An X."/>
            <person name="Dong Z."/>
            <person name="Zhang K."/>
            <person name="Zhang X."/>
            <person name="Luo M.C."/>
            <person name="Dvorak J."/>
            <person name="Tong Y."/>
            <person name="Wang J."/>
            <person name="Yang H."/>
            <person name="Li Z."/>
            <person name="Wang D."/>
            <person name="Zhang A."/>
            <person name="Wang J."/>
        </authorList>
    </citation>
    <scope>NUCLEOTIDE SEQUENCE</scope>
    <source>
        <strain evidence="2">cv. G1812</strain>
    </source>
</reference>
<keyword evidence="2" id="KW-1185">Reference proteome</keyword>
<protein>
    <submittedName>
        <fullName evidence="1">Uncharacterized protein</fullName>
    </submittedName>
</protein>
<dbReference type="Proteomes" id="UP000015106">
    <property type="component" value="Chromosome 4"/>
</dbReference>
<name>A0A8R7U5U7_TRIUA</name>
<accession>A0A8R7U5U7</accession>
<evidence type="ECO:0000313" key="2">
    <source>
        <dbReference type="Proteomes" id="UP000015106"/>
    </source>
</evidence>
<reference evidence="1" key="3">
    <citation type="submission" date="2022-06" db="UniProtKB">
        <authorList>
            <consortium name="EnsemblPlants"/>
        </authorList>
    </citation>
    <scope>IDENTIFICATION</scope>
</reference>
<dbReference type="AlphaFoldDB" id="A0A8R7U5U7"/>